<dbReference type="GO" id="GO:0005096">
    <property type="term" value="F:GTPase activator activity"/>
    <property type="evidence" value="ECO:0007669"/>
    <property type="project" value="TreeGrafter"/>
</dbReference>
<dbReference type="SUPFAM" id="SSF143885">
    <property type="entry name" value="RGC domain-like"/>
    <property type="match status" value="2"/>
</dbReference>
<evidence type="ECO:0000259" key="2">
    <source>
        <dbReference type="PROSITE" id="PS50021"/>
    </source>
</evidence>
<dbReference type="GO" id="GO:0110085">
    <property type="term" value="C:mitotic actomyosin contractile ring"/>
    <property type="evidence" value="ECO:0007669"/>
    <property type="project" value="TreeGrafter"/>
</dbReference>
<reference evidence="3" key="1">
    <citation type="submission" date="2016-04" db="EMBL/GenBank/DDBJ databases">
        <authorList>
            <person name="Evans L.H."/>
            <person name="Alamgir A."/>
            <person name="Owens N."/>
            <person name="Weber N.D."/>
            <person name="Virtaneva K."/>
            <person name="Barbian K."/>
            <person name="Babar A."/>
            <person name="Rosenke K."/>
        </authorList>
    </citation>
    <scope>NUCLEOTIDE SEQUENCE [LARGE SCALE GENOMIC DNA]</scope>
    <source>
        <strain evidence="3">CBS 101.48</strain>
    </source>
</reference>
<dbReference type="OrthoDB" id="775356at2759"/>
<feature type="domain" description="Ras-GAP" evidence="1">
    <location>
        <begin position="542"/>
        <end position="770"/>
    </location>
</feature>
<evidence type="ECO:0008006" key="5">
    <source>
        <dbReference type="Google" id="ProtNLM"/>
    </source>
</evidence>
<dbReference type="PROSITE" id="PS50096">
    <property type="entry name" value="IQ"/>
    <property type="match status" value="1"/>
</dbReference>
<dbReference type="InterPro" id="IPR001715">
    <property type="entry name" value="CH_dom"/>
</dbReference>
<dbReference type="PANTHER" id="PTHR14149">
    <property type="entry name" value="RAS GTPASE-ACTIVATING PROTEIN WITH IQ MOTIF"/>
    <property type="match status" value="1"/>
</dbReference>
<dbReference type="CDD" id="cd21206">
    <property type="entry name" value="CH_IQGAP"/>
    <property type="match status" value="1"/>
</dbReference>
<dbReference type="InterPro" id="IPR001936">
    <property type="entry name" value="RasGAP_dom"/>
</dbReference>
<feature type="domain" description="Calponin-homology (CH)" evidence="2">
    <location>
        <begin position="69"/>
        <end position="175"/>
    </location>
</feature>
<dbReference type="SUPFAM" id="SSF47576">
    <property type="entry name" value="Calponin-homology domain, CH-domain"/>
    <property type="match status" value="1"/>
</dbReference>
<dbReference type="GO" id="GO:0005516">
    <property type="term" value="F:calmodulin binding"/>
    <property type="evidence" value="ECO:0007669"/>
    <property type="project" value="TreeGrafter"/>
</dbReference>
<dbReference type="InterPro" id="IPR008936">
    <property type="entry name" value="Rho_GTPase_activation_prot"/>
</dbReference>
<dbReference type="Proteomes" id="UP000078561">
    <property type="component" value="Unassembled WGS sequence"/>
</dbReference>
<dbReference type="SUPFAM" id="SSF48350">
    <property type="entry name" value="GTPase activation domain, GAP"/>
    <property type="match status" value="1"/>
</dbReference>
<dbReference type="FunCoup" id="A0A168QX84">
    <property type="interactions" value="217"/>
</dbReference>
<protein>
    <recommendedName>
        <fullName evidence="5">Ras-GAP domain-containing protein</fullName>
    </recommendedName>
</protein>
<keyword evidence="4" id="KW-1185">Reference proteome</keyword>
<dbReference type="OMA" id="CANKYYD"/>
<dbReference type="Pfam" id="PF03836">
    <property type="entry name" value="RasGAP_C"/>
    <property type="match status" value="1"/>
</dbReference>
<dbReference type="SMART" id="SM00323">
    <property type="entry name" value="RasGAP"/>
    <property type="match status" value="1"/>
</dbReference>
<evidence type="ECO:0000313" key="3">
    <source>
        <dbReference type="EMBL" id="SAM05715.1"/>
    </source>
</evidence>
<dbReference type="GO" id="GO:1903479">
    <property type="term" value="P:mitotic actomyosin contractile ring assembly actin filament organization"/>
    <property type="evidence" value="ECO:0007669"/>
    <property type="project" value="TreeGrafter"/>
</dbReference>
<name>A0A168QX84_ABSGL</name>
<dbReference type="GO" id="GO:0051015">
    <property type="term" value="F:actin filament binding"/>
    <property type="evidence" value="ECO:0007669"/>
    <property type="project" value="TreeGrafter"/>
</dbReference>
<sequence length="1257" mass="143715">MAKYSSLKRLEGLAGKKGLEDLDLPTITDAHAEDVVGLQGRIRLQKDDRVATSTWIDAQRTNLLAYEYLCHIGEAKEWIEDCLQEEIPPVVHLEEALRNGIVLAKLANWIVPGSVRKIFYGDKLQFRHSDNINYFFIAIRSMGLPTIFWFELTDLYDKKNIPKVIFCIHALSHLLSRRNIAPDIKNLVGHLHFTNEEIYATQKVLDSSGFPMPNFGNLGVSLRAELHELDHDNTGAKTPELVLGEEESDEDDPSNTIEHEWEQHWASVDGRSLQKVVACQTWIRHWLVNKSQTRLKASIYTPAVEHSTLFLQARIRGCIARYHLWKQRQLYDEVVDVIWKLQTACLGYLTRRRLIVTADHYLDNVDQVIKVQKHIKKRYLNRKYEKLSTDDNPSIGTVKAFVHLLDDSELDFDSEINLEEMRQQVIERIQENSQLDAHINTLDIHIALFLRNATTMEEVMKHTGALKKKKQRILKQQALEGPSQSDPLSLTGIDKASRQRLELYQHLVYLLQTEPKYLARLLSALALHQVVGQHTRYPLIESSVLSIFGYATNAREEYLMINLCKYCITEEIKKVQDIQEFLRGNYTFMKLIVQTNRGAKERNFFAKLIRPLVNMVIENKDLDLETDPVSIYRKVINEGETATGMPTTRPTQVTAQGALADEQVRNRFISHLRDVRETTEVFLAAITSNVNNVPYGIRVVARELRLALENSFPLESRDQIAKTIGHFIYYRYLNPAIVAPEQYDVVDAVINPVQRRNLAEISKMLQYISSGKVFDKTEHFISPLNDYVVEAGDRFANWFMEVTEVDSPETYFGMDTLTDHTRTHKPMIYMTPTELFHLHYVLDNNMDMLEPGIKDDMIRQNEGGTPLYDLVSAIGTATFGPDKTIPNDTTVCLTLSSHRDSLPSDSASWLRQAIFDTKRLVVYVIKHQTGPRLLDILEAPVDRQHEDDWTRFKKQEFLGPSSNGGNGGPGNSKFTYSMDLMATKRRFLQFTAAETALDLMGVTFDQLKQLAYRLVIHLERCGVVGSANGYQDVINMIARDITGKNFRRQQRTKEVSRMKATLRHLQTKCDYLLEQGNQYEDYLAGCMTAMATKTSKNNKKHKKAPILFSRQYFHIRALHKSGTAVPKYGSYKYTAKQLYDRGILLDVDYPGIKKNKYDRIAMIFSMDQAGLITVEAKYAGWDDRNGTANNLTMTPSISSSTTSSYGSATLSSKLALRVNLRYEDLLQAQFEGTSVIKLLDGAAKINLNLLIYLINKK</sequence>
<proteinExistence type="predicted"/>
<dbReference type="Gene3D" id="1.10.506.10">
    <property type="entry name" value="GTPase Activation - p120gap, domain 1"/>
    <property type="match status" value="1"/>
</dbReference>
<dbReference type="SMART" id="SM00033">
    <property type="entry name" value="CH"/>
    <property type="match status" value="1"/>
</dbReference>
<dbReference type="Pfam" id="PF00307">
    <property type="entry name" value="CH"/>
    <property type="match status" value="1"/>
</dbReference>
<gene>
    <name evidence="3" type="primary">ABSGL_11590.1 scaffold 12295</name>
</gene>
<dbReference type="PROSITE" id="PS50021">
    <property type="entry name" value="CH"/>
    <property type="match status" value="1"/>
</dbReference>
<evidence type="ECO:0000313" key="4">
    <source>
        <dbReference type="Proteomes" id="UP000078561"/>
    </source>
</evidence>
<dbReference type="InterPro" id="IPR036872">
    <property type="entry name" value="CH_dom_sf"/>
</dbReference>
<organism evidence="3">
    <name type="scientific">Absidia glauca</name>
    <name type="common">Pin mould</name>
    <dbReference type="NCBI Taxonomy" id="4829"/>
    <lineage>
        <taxon>Eukaryota</taxon>
        <taxon>Fungi</taxon>
        <taxon>Fungi incertae sedis</taxon>
        <taxon>Mucoromycota</taxon>
        <taxon>Mucoromycotina</taxon>
        <taxon>Mucoromycetes</taxon>
        <taxon>Mucorales</taxon>
        <taxon>Cunninghamellaceae</taxon>
        <taxon>Absidia</taxon>
    </lineage>
</organism>
<dbReference type="Gene3D" id="1.10.418.10">
    <property type="entry name" value="Calponin-like domain"/>
    <property type="match status" value="1"/>
</dbReference>
<dbReference type="Pfam" id="PF00616">
    <property type="entry name" value="RasGAP"/>
    <property type="match status" value="1"/>
</dbReference>
<accession>A0A168QX84</accession>
<dbReference type="EMBL" id="LT554468">
    <property type="protein sequence ID" value="SAM05715.1"/>
    <property type="molecule type" value="Genomic_DNA"/>
</dbReference>
<dbReference type="STRING" id="4829.A0A168QX84"/>
<dbReference type="InterPro" id="IPR000593">
    <property type="entry name" value="RasGAP_C"/>
</dbReference>
<dbReference type="PANTHER" id="PTHR14149:SF14">
    <property type="entry name" value="CALPONIN-HOMOLOGY (CH) DOMAIN-CONTAINING PROTEIN"/>
    <property type="match status" value="1"/>
</dbReference>
<dbReference type="AlphaFoldDB" id="A0A168QX84"/>
<dbReference type="PROSITE" id="PS50018">
    <property type="entry name" value="RAS_GTPASE_ACTIV_2"/>
    <property type="match status" value="1"/>
</dbReference>
<evidence type="ECO:0000259" key="1">
    <source>
        <dbReference type="PROSITE" id="PS50018"/>
    </source>
</evidence>
<dbReference type="InParanoid" id="A0A168QX84"/>